<evidence type="ECO:0008006" key="4">
    <source>
        <dbReference type="Google" id="ProtNLM"/>
    </source>
</evidence>
<accession>A0A9D5JTF1</accession>
<name>A0A9D5JTF1_9BACT</name>
<dbReference type="PANTHER" id="PTHR12788:SF10">
    <property type="entry name" value="PROTEIN-TYROSINE SULFOTRANSFERASE"/>
    <property type="match status" value="1"/>
</dbReference>
<reference evidence="2" key="1">
    <citation type="submission" date="2019-11" db="EMBL/GenBank/DDBJ databases">
        <title>Microbial mats filling the niche in hypersaline microbial mats.</title>
        <authorList>
            <person name="Wong H.L."/>
            <person name="Macleod F.I."/>
            <person name="White R.A. III"/>
            <person name="Burns B.P."/>
        </authorList>
    </citation>
    <scope>NUCLEOTIDE SEQUENCE</scope>
    <source>
        <strain evidence="2">Rbin_158</strain>
    </source>
</reference>
<dbReference type="AlphaFoldDB" id="A0A9D5JTF1"/>
<organism evidence="2 3">
    <name type="scientific">candidate division KSB3 bacterium</name>
    <dbReference type="NCBI Taxonomy" id="2044937"/>
    <lineage>
        <taxon>Bacteria</taxon>
        <taxon>candidate division KSB3</taxon>
    </lineage>
</organism>
<keyword evidence="1" id="KW-0808">Transferase</keyword>
<proteinExistence type="predicted"/>
<comment type="caution">
    <text evidence="2">The sequence shown here is derived from an EMBL/GenBank/DDBJ whole genome shotgun (WGS) entry which is preliminary data.</text>
</comment>
<evidence type="ECO:0000313" key="3">
    <source>
        <dbReference type="Proteomes" id="UP000649604"/>
    </source>
</evidence>
<dbReference type="EMBL" id="WJJP01000146">
    <property type="protein sequence ID" value="MBD3323855.1"/>
    <property type="molecule type" value="Genomic_DNA"/>
</dbReference>
<evidence type="ECO:0000313" key="2">
    <source>
        <dbReference type="EMBL" id="MBD3323855.1"/>
    </source>
</evidence>
<protein>
    <recommendedName>
        <fullName evidence="4">Sulfotransferase</fullName>
    </recommendedName>
</protein>
<gene>
    <name evidence="2" type="ORF">GF339_04680</name>
</gene>
<dbReference type="PANTHER" id="PTHR12788">
    <property type="entry name" value="PROTEIN-TYROSINE SULFOTRANSFERASE 2"/>
    <property type="match status" value="1"/>
</dbReference>
<dbReference type="Pfam" id="PF13469">
    <property type="entry name" value="Sulfotransfer_3"/>
    <property type="match status" value="1"/>
</dbReference>
<dbReference type="GO" id="GO:0008476">
    <property type="term" value="F:protein-tyrosine sulfotransferase activity"/>
    <property type="evidence" value="ECO:0007669"/>
    <property type="project" value="InterPro"/>
</dbReference>
<dbReference type="Gene3D" id="3.40.50.300">
    <property type="entry name" value="P-loop containing nucleotide triphosphate hydrolases"/>
    <property type="match status" value="1"/>
</dbReference>
<sequence>MTYRYQPLILIGAARSGTKLVRDLIAHHPDVSKIPYDINYIWRLGNEHLPHDELSPDMLTPQIRRRIVRYCGRHSEGNAVLIEKTVSNCLRIPFVHAVFPEAKFLHLVRDGRDVVESVYRQWLAPPDWRYIVQKALTFPLTLAFTYAMRYAWQVWIQLLTANKHRSGTWGPRYQGIDQDVGIRDVLEVCALQWKRSVETAVRDLKYIPEAQVMTLRYEEFIFNPRQCFEQIAAFVGINPHHYSTLNLQHVSSENIGKGFKNLHPEQIALVWPIIRQTLILLHYQ</sequence>
<evidence type="ECO:0000256" key="1">
    <source>
        <dbReference type="ARBA" id="ARBA00022679"/>
    </source>
</evidence>
<dbReference type="InterPro" id="IPR027417">
    <property type="entry name" value="P-loop_NTPase"/>
</dbReference>
<dbReference type="Proteomes" id="UP000649604">
    <property type="component" value="Unassembled WGS sequence"/>
</dbReference>
<dbReference type="SUPFAM" id="SSF52540">
    <property type="entry name" value="P-loop containing nucleoside triphosphate hydrolases"/>
    <property type="match status" value="1"/>
</dbReference>
<dbReference type="InterPro" id="IPR026634">
    <property type="entry name" value="TPST-like"/>
</dbReference>